<sequence length="51" mass="6032">MGWFEYFRNCSSPGIFTHNTECSLVFRPVIIDDKGILHLWNLRFTLQGNRT</sequence>
<dbReference type="Proteomes" id="UP000829447">
    <property type="component" value="Linkage Group LG14"/>
</dbReference>
<gene>
    <name evidence="1" type="ORF">PGIGA_G00053430</name>
</gene>
<accession>A0ACC5X3C2</accession>
<evidence type="ECO:0000313" key="1">
    <source>
        <dbReference type="EMBL" id="MCI4385667.1"/>
    </source>
</evidence>
<comment type="caution">
    <text evidence="1">The sequence shown here is derived from an EMBL/GenBank/DDBJ whole genome shotgun (WGS) entry which is preliminary data.</text>
</comment>
<organism evidence="1 2">
    <name type="scientific">Pangasianodon gigas</name>
    <name type="common">Mekong giant catfish</name>
    <name type="synonym">Pangasius gigas</name>
    <dbReference type="NCBI Taxonomy" id="30993"/>
    <lineage>
        <taxon>Eukaryota</taxon>
        <taxon>Metazoa</taxon>
        <taxon>Chordata</taxon>
        <taxon>Craniata</taxon>
        <taxon>Vertebrata</taxon>
        <taxon>Euteleostomi</taxon>
        <taxon>Actinopterygii</taxon>
        <taxon>Neopterygii</taxon>
        <taxon>Teleostei</taxon>
        <taxon>Ostariophysi</taxon>
        <taxon>Siluriformes</taxon>
        <taxon>Pangasiidae</taxon>
        <taxon>Pangasianodon</taxon>
    </lineage>
</organism>
<keyword evidence="2" id="KW-1185">Reference proteome</keyword>
<reference evidence="1 2" key="1">
    <citation type="journal article" date="2022" name="bioRxiv">
        <title>An ancient truncated duplication of the anti-Mullerian hormone receptor type 2 gene is a potential conserved master sex determinant in the Pangasiidae catfish family.</title>
        <authorList>
            <person name="Wen M."/>
            <person name="Pan Q."/>
            <person name="Jouanno E."/>
            <person name="Montfort J."/>
            <person name="Zahm M."/>
            <person name="Cabau C."/>
            <person name="Klopp C."/>
            <person name="Iampietro C."/>
            <person name="Roques C."/>
            <person name="Bouchez O."/>
            <person name="Castinel A."/>
            <person name="Donnadieu C."/>
            <person name="Parrinello H."/>
            <person name="Poncet C."/>
            <person name="Belmonte E."/>
            <person name="Gautier V."/>
            <person name="Avarre J.-C."/>
            <person name="Dugue R."/>
            <person name="Gustiano R."/>
            <person name="Ha T.T.T."/>
            <person name="Campet M."/>
            <person name="Sriphairoj K."/>
            <person name="Ribolli J."/>
            <person name="de Almeida F.L."/>
            <person name="Desvignes T."/>
            <person name="Postlethwait J.H."/>
            <person name="Bucao C.F."/>
            <person name="Robinson-Rechavi M."/>
            <person name="Bobe J."/>
            <person name="Herpin A."/>
            <person name="Guiguen Y."/>
        </authorList>
    </citation>
    <scope>NUCLEOTIDE SEQUENCE [LARGE SCALE GENOMIC DNA]</scope>
    <source>
        <strain evidence="1">YG-Dec2019</strain>
    </source>
</reference>
<proteinExistence type="predicted"/>
<name>A0ACC5X3C2_PANGG</name>
<dbReference type="EMBL" id="CM040467">
    <property type="protein sequence ID" value="MCI4385667.1"/>
    <property type="molecule type" value="Genomic_DNA"/>
</dbReference>
<protein>
    <submittedName>
        <fullName evidence="1">Uncharacterized protein</fullName>
    </submittedName>
</protein>
<evidence type="ECO:0000313" key="2">
    <source>
        <dbReference type="Proteomes" id="UP000829447"/>
    </source>
</evidence>